<dbReference type="InterPro" id="IPR040976">
    <property type="entry name" value="Pkinase_fungal"/>
</dbReference>
<dbReference type="InterPro" id="IPR011009">
    <property type="entry name" value="Kinase-like_dom_sf"/>
</dbReference>
<gene>
    <name evidence="3" type="ORF">PHLGIDRAFT_422003</name>
</gene>
<dbReference type="HOGENOM" id="CLU_389373_0_0_1"/>
<name>A0A0C3SAV5_PHLG1</name>
<sequence>MANGGLNFPHLSSLPSSSPAVPTRSLLTVPHTMSYGWHDIGGWRWNDGWDPATAKDDASLLKDRGYDTYASKRDSWTYWRGSKREESDWDRRVAGISANDFLAAFLPVSPIPPTHLKRLQASSHFSRPKMKNAYSACCRALEATLKLAKSADVVKDISPEPMPEKVYRRFPDLALYPDSKIAHDAYDLPADVRMLDVPKDRARYRAHASWAHMVMPIEVCSDWGFYEAENRARMYHYAARVFSHQHRQHVFSLHLHGYQALIARWDRSGVVTSKFNLKTDSSVFYDFIHRFGRLTRAQQGYDPTVEFASPKDVAKLLQYTTTNEYLKLYHKNMSSDLEVWPIYKVSCDPLPDAGETDASRPSPSLRPRPKVFLIGKPLNYTERQEASPLGKSVRAYIAYDLADDRLVFLKDSWRDKEPFEDSEFGAYLKLRQHKIPHVPTPLAGGDVPNEPGSLIQSTQPDALIQYTRSGAYTSRKSRLLHHRLVLKEVCRPLWTYTCTPELIIAVYHALLAHRGCFETAGVLHRDISHNNIMIDVASNEPRGMLVDFDIHIAREDMDEDWAHYLTVSASAPRLYIMLMNKSARAHSPSTLSLRWRTTFPTRVARGPRQRPTTASRSSTSSSGWRCVTRSTASPCATKPPRTATTRSSPLATGETRSWACTSRGSSAEASGKTSKRNGTGSSRAGRRSECGRGPTASPSRSRCCCASCT</sequence>
<evidence type="ECO:0000313" key="4">
    <source>
        <dbReference type="Proteomes" id="UP000053257"/>
    </source>
</evidence>
<dbReference type="PROSITE" id="PS00109">
    <property type="entry name" value="PROTEIN_KINASE_TYR"/>
    <property type="match status" value="1"/>
</dbReference>
<evidence type="ECO:0000256" key="1">
    <source>
        <dbReference type="SAM" id="MobiDB-lite"/>
    </source>
</evidence>
<feature type="compositionally biased region" description="Low complexity" evidence="1">
    <location>
        <begin position="612"/>
        <end position="622"/>
    </location>
</feature>
<dbReference type="Pfam" id="PF17667">
    <property type="entry name" value="Pkinase_fungal"/>
    <property type="match status" value="2"/>
</dbReference>
<dbReference type="AlphaFoldDB" id="A0A0C3SAV5"/>
<dbReference type="STRING" id="745531.A0A0C3SAV5"/>
<dbReference type="GO" id="GO:0004672">
    <property type="term" value="F:protein kinase activity"/>
    <property type="evidence" value="ECO:0007669"/>
    <property type="project" value="InterPro"/>
</dbReference>
<keyword evidence="4" id="KW-1185">Reference proteome</keyword>
<dbReference type="EMBL" id="KN840498">
    <property type="protein sequence ID" value="KIP07365.1"/>
    <property type="molecule type" value="Genomic_DNA"/>
</dbReference>
<dbReference type="InterPro" id="IPR008266">
    <property type="entry name" value="Tyr_kinase_AS"/>
</dbReference>
<accession>A0A0C3SAV5</accession>
<evidence type="ECO:0000313" key="3">
    <source>
        <dbReference type="EMBL" id="KIP07365.1"/>
    </source>
</evidence>
<dbReference type="OrthoDB" id="2801804at2759"/>
<feature type="region of interest" description="Disordered" evidence="1">
    <location>
        <begin position="598"/>
        <end position="700"/>
    </location>
</feature>
<feature type="domain" description="Fungal-type protein kinase" evidence="2">
    <location>
        <begin position="201"/>
        <end position="314"/>
    </location>
</feature>
<reference evidence="3 4" key="1">
    <citation type="journal article" date="2014" name="PLoS Genet.">
        <title>Analysis of the Phlebiopsis gigantea genome, transcriptome and secretome provides insight into its pioneer colonization strategies of wood.</title>
        <authorList>
            <person name="Hori C."/>
            <person name="Ishida T."/>
            <person name="Igarashi K."/>
            <person name="Samejima M."/>
            <person name="Suzuki H."/>
            <person name="Master E."/>
            <person name="Ferreira P."/>
            <person name="Ruiz-Duenas F.J."/>
            <person name="Held B."/>
            <person name="Canessa P."/>
            <person name="Larrondo L.F."/>
            <person name="Schmoll M."/>
            <person name="Druzhinina I.S."/>
            <person name="Kubicek C.P."/>
            <person name="Gaskell J.A."/>
            <person name="Kersten P."/>
            <person name="St John F."/>
            <person name="Glasner J."/>
            <person name="Sabat G."/>
            <person name="Splinter BonDurant S."/>
            <person name="Syed K."/>
            <person name="Yadav J."/>
            <person name="Mgbeahuruike A.C."/>
            <person name="Kovalchuk A."/>
            <person name="Asiegbu F.O."/>
            <person name="Lackner G."/>
            <person name="Hoffmeister D."/>
            <person name="Rencoret J."/>
            <person name="Gutierrez A."/>
            <person name="Sun H."/>
            <person name="Lindquist E."/>
            <person name="Barry K."/>
            <person name="Riley R."/>
            <person name="Grigoriev I.V."/>
            <person name="Henrissat B."/>
            <person name="Kues U."/>
            <person name="Berka R.M."/>
            <person name="Martinez A.T."/>
            <person name="Covert S.F."/>
            <person name="Blanchette R.A."/>
            <person name="Cullen D."/>
        </authorList>
    </citation>
    <scope>NUCLEOTIDE SEQUENCE [LARGE SCALE GENOMIC DNA]</scope>
    <source>
        <strain evidence="3 4">11061_1 CR5-6</strain>
    </source>
</reference>
<protein>
    <recommendedName>
        <fullName evidence="2">Fungal-type protein kinase domain-containing protein</fullName>
    </recommendedName>
</protein>
<feature type="compositionally biased region" description="Polar residues" evidence="1">
    <location>
        <begin position="642"/>
        <end position="682"/>
    </location>
</feature>
<dbReference type="PANTHER" id="PTHR38248:SF2">
    <property type="entry name" value="FUNK1 11"/>
    <property type="match status" value="1"/>
</dbReference>
<feature type="domain" description="Fungal-type protein kinase" evidence="2">
    <location>
        <begin position="474"/>
        <end position="563"/>
    </location>
</feature>
<organism evidence="3 4">
    <name type="scientific">Phlebiopsis gigantea (strain 11061_1 CR5-6)</name>
    <name type="common">White-rot fungus</name>
    <name type="synonym">Peniophora gigantea</name>
    <dbReference type="NCBI Taxonomy" id="745531"/>
    <lineage>
        <taxon>Eukaryota</taxon>
        <taxon>Fungi</taxon>
        <taxon>Dikarya</taxon>
        <taxon>Basidiomycota</taxon>
        <taxon>Agaricomycotina</taxon>
        <taxon>Agaricomycetes</taxon>
        <taxon>Polyporales</taxon>
        <taxon>Phanerochaetaceae</taxon>
        <taxon>Phlebiopsis</taxon>
    </lineage>
</organism>
<dbReference type="PANTHER" id="PTHR38248">
    <property type="entry name" value="FUNK1 6"/>
    <property type="match status" value="1"/>
</dbReference>
<proteinExistence type="predicted"/>
<dbReference type="SUPFAM" id="SSF56112">
    <property type="entry name" value="Protein kinase-like (PK-like)"/>
    <property type="match status" value="1"/>
</dbReference>
<evidence type="ECO:0000259" key="2">
    <source>
        <dbReference type="Pfam" id="PF17667"/>
    </source>
</evidence>
<dbReference type="Proteomes" id="UP000053257">
    <property type="component" value="Unassembled WGS sequence"/>
</dbReference>